<dbReference type="CDD" id="cd02522">
    <property type="entry name" value="GT_2_like_a"/>
    <property type="match status" value="1"/>
</dbReference>
<dbReference type="RefSeq" id="WP_171095361.1">
    <property type="nucleotide sequence ID" value="NZ_CP053069.1"/>
</dbReference>
<name>A0A6M4GZZ1_9PROT</name>
<evidence type="ECO:0000259" key="6">
    <source>
        <dbReference type="Pfam" id="PF00535"/>
    </source>
</evidence>
<evidence type="ECO:0000256" key="1">
    <source>
        <dbReference type="ARBA" id="ARBA00004236"/>
    </source>
</evidence>
<dbReference type="AlphaFoldDB" id="A0A6M4GZZ1"/>
<evidence type="ECO:0000256" key="3">
    <source>
        <dbReference type="ARBA" id="ARBA00022676"/>
    </source>
</evidence>
<keyword evidence="3" id="KW-0328">Glycosyltransferase</keyword>
<dbReference type="InterPro" id="IPR026461">
    <property type="entry name" value="Trfase_2_rSAM/seldom_assoc"/>
</dbReference>
<keyword evidence="2" id="KW-1003">Cell membrane</keyword>
<dbReference type="EMBL" id="CP053069">
    <property type="protein sequence ID" value="QJR12826.1"/>
    <property type="molecule type" value="Genomic_DNA"/>
</dbReference>
<dbReference type="GO" id="GO:0016757">
    <property type="term" value="F:glycosyltransferase activity"/>
    <property type="evidence" value="ECO:0007669"/>
    <property type="project" value="UniProtKB-KW"/>
</dbReference>
<evidence type="ECO:0000256" key="4">
    <source>
        <dbReference type="ARBA" id="ARBA00022679"/>
    </source>
</evidence>
<organism evidence="7 8">
    <name type="scientific">Usitatibacter rugosus</name>
    <dbReference type="NCBI Taxonomy" id="2732067"/>
    <lineage>
        <taxon>Bacteria</taxon>
        <taxon>Pseudomonadati</taxon>
        <taxon>Pseudomonadota</taxon>
        <taxon>Betaproteobacteria</taxon>
        <taxon>Nitrosomonadales</taxon>
        <taxon>Usitatibacteraceae</taxon>
        <taxon>Usitatibacter</taxon>
    </lineage>
</organism>
<evidence type="ECO:0000256" key="2">
    <source>
        <dbReference type="ARBA" id="ARBA00022475"/>
    </source>
</evidence>
<comment type="subcellular location">
    <subcellularLocation>
        <location evidence="1">Cell membrane</location>
    </subcellularLocation>
</comment>
<dbReference type="GO" id="GO:0005886">
    <property type="term" value="C:plasma membrane"/>
    <property type="evidence" value="ECO:0007669"/>
    <property type="project" value="UniProtKB-SubCell"/>
</dbReference>
<gene>
    <name evidence="7" type="ORF">DSM104443_03919</name>
</gene>
<dbReference type="Pfam" id="PF00535">
    <property type="entry name" value="Glycos_transf_2"/>
    <property type="match status" value="1"/>
</dbReference>
<dbReference type="NCBIfam" id="TIGR04283">
    <property type="entry name" value="glyco_like_mftF"/>
    <property type="match status" value="1"/>
</dbReference>
<reference evidence="7 8" key="1">
    <citation type="submission" date="2020-04" db="EMBL/GenBank/DDBJ databases">
        <title>Usitatibacter rugosus gen. nov., sp. nov. and Usitatibacter palustris sp. nov., novel members of Usitatibacteraceae fam. nov. within the order Nitrosomonadales isolated from soil.</title>
        <authorList>
            <person name="Huber K.J."/>
            <person name="Neumann-Schaal M."/>
            <person name="Geppert A."/>
            <person name="Luckner M."/>
            <person name="Wanner G."/>
            <person name="Overmann J."/>
        </authorList>
    </citation>
    <scope>NUCLEOTIDE SEQUENCE [LARGE SCALE GENOMIC DNA]</scope>
    <source>
        <strain evidence="7 8">0125_3</strain>
    </source>
</reference>
<keyword evidence="4" id="KW-0808">Transferase</keyword>
<accession>A0A6M4GZZ1</accession>
<protein>
    <recommendedName>
        <fullName evidence="6">Glycosyltransferase 2-like domain-containing protein</fullName>
    </recommendedName>
</protein>
<dbReference type="Proteomes" id="UP000501534">
    <property type="component" value="Chromosome"/>
</dbReference>
<keyword evidence="8" id="KW-1185">Reference proteome</keyword>
<proteinExistence type="predicted"/>
<evidence type="ECO:0000313" key="8">
    <source>
        <dbReference type="Proteomes" id="UP000501534"/>
    </source>
</evidence>
<feature type="domain" description="Glycosyltransferase 2-like" evidence="6">
    <location>
        <begin position="9"/>
        <end position="157"/>
    </location>
</feature>
<dbReference type="SUPFAM" id="SSF53448">
    <property type="entry name" value="Nucleotide-diphospho-sugar transferases"/>
    <property type="match status" value="1"/>
</dbReference>
<evidence type="ECO:0000313" key="7">
    <source>
        <dbReference type="EMBL" id="QJR12826.1"/>
    </source>
</evidence>
<dbReference type="KEGG" id="uru:DSM104443_03919"/>
<evidence type="ECO:0000256" key="5">
    <source>
        <dbReference type="ARBA" id="ARBA00023136"/>
    </source>
</evidence>
<sequence>MEPDPLHLSIVVPALNEAASIGACLARLQAARRAGAEVIVVDGGSADATREIAAPLADRVIESPRGRALQMNAGARASSGTVLLFLHADTILPESAVLALARGLESSGRAWGRFDVRIDGEHPLLPVVAFFMNLRSRLTGIATGDQAIFVRREAFEQVGGFRAIPLMEDIAICKALKLLSRPACLRERVVTSGRRWEKRGTLRTILLMWRLRLAYALGADPARLAQRYDGRAA</sequence>
<dbReference type="PANTHER" id="PTHR43646">
    <property type="entry name" value="GLYCOSYLTRANSFERASE"/>
    <property type="match status" value="1"/>
</dbReference>
<dbReference type="InterPro" id="IPR029044">
    <property type="entry name" value="Nucleotide-diphossugar_trans"/>
</dbReference>
<dbReference type="PANTHER" id="PTHR43646:SF2">
    <property type="entry name" value="GLYCOSYLTRANSFERASE 2-LIKE DOMAIN-CONTAINING PROTEIN"/>
    <property type="match status" value="1"/>
</dbReference>
<dbReference type="Gene3D" id="3.90.550.10">
    <property type="entry name" value="Spore Coat Polysaccharide Biosynthesis Protein SpsA, Chain A"/>
    <property type="match status" value="1"/>
</dbReference>
<dbReference type="InterPro" id="IPR001173">
    <property type="entry name" value="Glyco_trans_2-like"/>
</dbReference>
<keyword evidence="5" id="KW-0472">Membrane</keyword>